<keyword evidence="2" id="KW-1185">Reference proteome</keyword>
<dbReference type="InterPro" id="IPR029058">
    <property type="entry name" value="AB_hydrolase_fold"/>
</dbReference>
<keyword evidence="1" id="KW-0378">Hydrolase</keyword>
<name>A0ABS9W0K9_9PROT</name>
<protein>
    <submittedName>
        <fullName evidence="1">Alpha/beta hydrolase</fullName>
    </submittedName>
</protein>
<gene>
    <name evidence="1" type="ORF">MON41_03490</name>
</gene>
<sequence length="270" mass="28312">MNPTPRPAHHGRSPVIRPIADTAADNARIALRRAEDTAALRSARPGKLGLCYGGGEACRWDLYPALDPAAPCIVLLHGSEWSDGGPAAFGAVARGLLAHGWSAALPSHGLRPGASLTRITRDLHRAMGWLTAQGPLHGVAGPVLLCGWGSGAHLAALLLDHPRVRAGLGLSGVYDLGPFEEGLDLTPLEVEALSPQRLPVVRKPFALAFGGAEGTERQRYSRAFHALRSQNGANDPLLVVPGADAMTLPDLLEAPDGLLCHTARALIEEG</sequence>
<dbReference type="Proteomes" id="UP001201985">
    <property type="component" value="Unassembled WGS sequence"/>
</dbReference>
<comment type="caution">
    <text evidence="1">The sequence shown here is derived from an EMBL/GenBank/DDBJ whole genome shotgun (WGS) entry which is preliminary data.</text>
</comment>
<evidence type="ECO:0000313" key="2">
    <source>
        <dbReference type="Proteomes" id="UP001201985"/>
    </source>
</evidence>
<organism evidence="1 2">
    <name type="scientific">Teichococcus vastitatis</name>
    <dbReference type="NCBI Taxonomy" id="2307076"/>
    <lineage>
        <taxon>Bacteria</taxon>
        <taxon>Pseudomonadati</taxon>
        <taxon>Pseudomonadota</taxon>
        <taxon>Alphaproteobacteria</taxon>
        <taxon>Acetobacterales</taxon>
        <taxon>Roseomonadaceae</taxon>
        <taxon>Roseomonas</taxon>
    </lineage>
</organism>
<dbReference type="GO" id="GO:0016787">
    <property type="term" value="F:hydrolase activity"/>
    <property type="evidence" value="ECO:0007669"/>
    <property type="project" value="UniProtKB-KW"/>
</dbReference>
<reference evidence="1 2" key="1">
    <citation type="submission" date="2022-03" db="EMBL/GenBank/DDBJ databases">
        <title>Complete genome analysis of Roseomonas KG 17.1 : a prolific producer of plant growth promoters.</title>
        <authorList>
            <person name="Saadouli I."/>
            <person name="Najjari A."/>
            <person name="Mosbah A."/>
            <person name="Ouzari H.I."/>
        </authorList>
    </citation>
    <scope>NUCLEOTIDE SEQUENCE [LARGE SCALE GENOMIC DNA]</scope>
    <source>
        <strain evidence="1 2">KG17-1</strain>
    </source>
</reference>
<dbReference type="SUPFAM" id="SSF53474">
    <property type="entry name" value="alpha/beta-Hydrolases"/>
    <property type="match status" value="1"/>
</dbReference>
<accession>A0ABS9W0K9</accession>
<proteinExistence type="predicted"/>
<dbReference type="RefSeq" id="WP_157985794.1">
    <property type="nucleotide sequence ID" value="NZ_JALBUU010000004.1"/>
</dbReference>
<dbReference type="Gene3D" id="3.40.50.1820">
    <property type="entry name" value="alpha/beta hydrolase"/>
    <property type="match status" value="1"/>
</dbReference>
<dbReference type="EMBL" id="JALBUU010000004">
    <property type="protein sequence ID" value="MCI0752824.1"/>
    <property type="molecule type" value="Genomic_DNA"/>
</dbReference>
<evidence type="ECO:0000313" key="1">
    <source>
        <dbReference type="EMBL" id="MCI0752824.1"/>
    </source>
</evidence>